<protein>
    <recommendedName>
        <fullName evidence="1">DUF4261 domain-containing protein</fullName>
    </recommendedName>
</protein>
<comment type="caution">
    <text evidence="2">The sequence shown here is derived from an EMBL/GenBank/DDBJ whole genome shotgun (WGS) entry which is preliminary data.</text>
</comment>
<evidence type="ECO:0000313" key="3">
    <source>
        <dbReference type="Proteomes" id="UP000240357"/>
    </source>
</evidence>
<dbReference type="EMBL" id="PYFT01000001">
    <property type="protein sequence ID" value="PSR52499.1"/>
    <property type="molecule type" value="Genomic_DNA"/>
</dbReference>
<gene>
    <name evidence="2" type="ORF">AHMF7605_02645</name>
</gene>
<dbReference type="Proteomes" id="UP000240357">
    <property type="component" value="Unassembled WGS sequence"/>
</dbReference>
<proteinExistence type="predicted"/>
<dbReference type="InterPro" id="IPR025357">
    <property type="entry name" value="DUF4261"/>
</dbReference>
<dbReference type="RefSeq" id="WP_106926179.1">
    <property type="nucleotide sequence ID" value="NZ_PYFT01000001.1"/>
</dbReference>
<dbReference type="AlphaFoldDB" id="A0A2T2YAG1"/>
<evidence type="ECO:0000259" key="1">
    <source>
        <dbReference type="Pfam" id="PF14080"/>
    </source>
</evidence>
<dbReference type="OrthoDB" id="277550at2"/>
<sequence>MDTIGMHALGLPDFQIKFTNLNESEVAGLLWNYWYYVYASGDVIQSGNTWQGLSKRSKWKAEKQLSFIEPERVVIDMRVN</sequence>
<feature type="domain" description="DUF4261" evidence="1">
    <location>
        <begin position="2"/>
        <end position="77"/>
    </location>
</feature>
<dbReference type="Pfam" id="PF14080">
    <property type="entry name" value="DUF4261"/>
    <property type="match status" value="1"/>
</dbReference>
<accession>A0A2T2YAG1</accession>
<evidence type="ECO:0000313" key="2">
    <source>
        <dbReference type="EMBL" id="PSR52499.1"/>
    </source>
</evidence>
<keyword evidence="3" id="KW-1185">Reference proteome</keyword>
<name>A0A2T2YAG1_9BACT</name>
<reference evidence="2 3" key="1">
    <citation type="submission" date="2018-03" db="EMBL/GenBank/DDBJ databases">
        <title>Adhaeribacter sp. HMF7605 Genome sequencing and assembly.</title>
        <authorList>
            <person name="Kang H."/>
            <person name="Kang J."/>
            <person name="Cha I."/>
            <person name="Kim H."/>
            <person name="Joh K."/>
        </authorList>
    </citation>
    <scope>NUCLEOTIDE SEQUENCE [LARGE SCALE GENOMIC DNA]</scope>
    <source>
        <strain evidence="2 3">HMF7605</strain>
    </source>
</reference>
<organism evidence="2 3">
    <name type="scientific">Adhaeribacter arboris</name>
    <dbReference type="NCBI Taxonomy" id="2072846"/>
    <lineage>
        <taxon>Bacteria</taxon>
        <taxon>Pseudomonadati</taxon>
        <taxon>Bacteroidota</taxon>
        <taxon>Cytophagia</taxon>
        <taxon>Cytophagales</taxon>
        <taxon>Hymenobacteraceae</taxon>
        <taxon>Adhaeribacter</taxon>
    </lineage>
</organism>